<keyword evidence="3" id="KW-1185">Reference proteome</keyword>
<proteinExistence type="predicted"/>
<keyword evidence="1" id="KW-0472">Membrane</keyword>
<evidence type="ECO:0000256" key="1">
    <source>
        <dbReference type="SAM" id="Phobius"/>
    </source>
</evidence>
<feature type="transmembrane region" description="Helical" evidence="1">
    <location>
        <begin position="6"/>
        <end position="28"/>
    </location>
</feature>
<sequence length="45" mass="5104">MGFGVMMGPGIMIMVIPIYTYLWLYLYLDSMAVIICNEVRDISIG</sequence>
<comment type="caution">
    <text evidence="2">The sequence shown here is derived from an EMBL/GenBank/DDBJ whole genome shotgun (WGS) entry which is preliminary data.</text>
</comment>
<dbReference type="RefSeq" id="WP_216568621.1">
    <property type="nucleotide sequence ID" value="NZ_JAHLOQ010000005.1"/>
</dbReference>
<keyword evidence="1" id="KW-0812">Transmembrane</keyword>
<dbReference type="Proteomes" id="UP001196301">
    <property type="component" value="Unassembled WGS sequence"/>
</dbReference>
<accession>A0ABS6DUJ7</accession>
<keyword evidence="1" id="KW-1133">Transmembrane helix</keyword>
<name>A0ABS6DUJ7_9FIRM</name>
<evidence type="ECO:0000313" key="3">
    <source>
        <dbReference type="Proteomes" id="UP001196301"/>
    </source>
</evidence>
<reference evidence="2 3" key="1">
    <citation type="submission" date="2021-06" db="EMBL/GenBank/DDBJ databases">
        <authorList>
            <person name="Sun Q."/>
            <person name="Li D."/>
        </authorList>
    </citation>
    <scope>NUCLEOTIDE SEQUENCE [LARGE SCALE GENOMIC DNA]</scope>
    <source>
        <strain evidence="2 3">N19</strain>
    </source>
</reference>
<organism evidence="2 3">
    <name type="scientific">Intestinibacter bartlettii</name>
    <dbReference type="NCBI Taxonomy" id="261299"/>
    <lineage>
        <taxon>Bacteria</taxon>
        <taxon>Bacillati</taxon>
        <taxon>Bacillota</taxon>
        <taxon>Clostridia</taxon>
        <taxon>Peptostreptococcales</taxon>
        <taxon>Peptostreptococcaceae</taxon>
        <taxon>Intestinibacter</taxon>
    </lineage>
</organism>
<evidence type="ECO:0000313" key="2">
    <source>
        <dbReference type="EMBL" id="MBU5335486.1"/>
    </source>
</evidence>
<protein>
    <submittedName>
        <fullName evidence="2">Uncharacterized protein</fullName>
    </submittedName>
</protein>
<gene>
    <name evidence="2" type="ORF">KQI20_03445</name>
</gene>
<dbReference type="EMBL" id="JAHLOQ010000005">
    <property type="protein sequence ID" value="MBU5335486.1"/>
    <property type="molecule type" value="Genomic_DNA"/>
</dbReference>